<dbReference type="InterPro" id="IPR013830">
    <property type="entry name" value="SGNH_hydro"/>
</dbReference>
<feature type="domain" description="SGNH hydrolase-type esterase" evidence="2">
    <location>
        <begin position="179"/>
        <end position="369"/>
    </location>
</feature>
<sequence>MTMTWTAAFRSAPVSPYESLTLVYPSRGFHNQTLRQVVRVRGGGERLRVRLSNLYGKQPLTIARTRAAALEAGSSIIASTDTAVTFCGAPHVTIGVGEEAVSDPVGFATTTETNLAVSTYHASETGPATYHPFALQTGYVARGDVVSHPKLPDPEEVEPRFYLSGIDVWTSAGGRVVAAFGDSLTDGVGTTPNANLRYPDLLARQVSGSDLSVVNLGISGNRLLSDVFGERGIARFDRDVLALPGVTHLVLELGLNNIGIPGMFGLPAVPVAELAAGLTSIAQRAKRHGLTTIIATLTPFGGAATINPGFDTPENEDKRQQLNQWIRASPELGTVADLDRALHDPAAPSSLLPNHDSGDHVHPNDAGAKVVADVVSQALLSRP</sequence>
<proteinExistence type="predicted"/>
<dbReference type="InterPro" id="IPR053140">
    <property type="entry name" value="GDSL_Rv0518-like"/>
</dbReference>
<dbReference type="Proteomes" id="UP000199696">
    <property type="component" value="Unassembled WGS sequence"/>
</dbReference>
<dbReference type="InterPro" id="IPR036514">
    <property type="entry name" value="SGNH_hydro_sf"/>
</dbReference>
<feature type="region of interest" description="Disordered" evidence="1">
    <location>
        <begin position="344"/>
        <end position="365"/>
    </location>
</feature>
<dbReference type="OrthoDB" id="1828825at2"/>
<dbReference type="Pfam" id="PF13472">
    <property type="entry name" value="Lipase_GDSL_2"/>
    <property type="match status" value="1"/>
</dbReference>
<dbReference type="EMBL" id="FMHY01000002">
    <property type="protein sequence ID" value="SCL60571.1"/>
    <property type="molecule type" value="Genomic_DNA"/>
</dbReference>
<dbReference type="AlphaFoldDB" id="A0A1C6V2J8"/>
<evidence type="ECO:0000259" key="2">
    <source>
        <dbReference type="Pfam" id="PF13472"/>
    </source>
</evidence>
<dbReference type="STRING" id="227316.GA0070604_4325"/>
<reference evidence="4" key="1">
    <citation type="submission" date="2016-06" db="EMBL/GenBank/DDBJ databases">
        <authorList>
            <person name="Varghese N."/>
            <person name="Submissions Spin"/>
        </authorList>
    </citation>
    <scope>NUCLEOTIDE SEQUENCE [LARGE SCALE GENOMIC DNA]</scope>
    <source>
        <strain evidence="4">DSM 44814</strain>
    </source>
</reference>
<dbReference type="CDD" id="cd01830">
    <property type="entry name" value="XynE_like"/>
    <property type="match status" value="1"/>
</dbReference>
<dbReference type="Gene3D" id="3.40.50.1110">
    <property type="entry name" value="SGNH hydrolase"/>
    <property type="match status" value="1"/>
</dbReference>
<protein>
    <submittedName>
        <fullName evidence="3">Lysophospholipase L1</fullName>
    </submittedName>
</protein>
<dbReference type="PANTHER" id="PTHR43784:SF2">
    <property type="entry name" value="GDSL-LIKE LIPASE_ACYLHYDROLASE, PUTATIVE (AFU_ORTHOLOGUE AFUA_2G00820)-RELATED"/>
    <property type="match status" value="1"/>
</dbReference>
<name>A0A1C6V2J8_9ACTN</name>
<evidence type="ECO:0000313" key="4">
    <source>
        <dbReference type="Proteomes" id="UP000199696"/>
    </source>
</evidence>
<dbReference type="SUPFAM" id="SSF52266">
    <property type="entry name" value="SGNH hydrolase"/>
    <property type="match status" value="1"/>
</dbReference>
<dbReference type="PANTHER" id="PTHR43784">
    <property type="entry name" value="GDSL-LIKE LIPASE/ACYLHYDROLASE, PUTATIVE (AFU_ORTHOLOGUE AFUA_2G00820)-RELATED"/>
    <property type="match status" value="1"/>
</dbReference>
<evidence type="ECO:0000256" key="1">
    <source>
        <dbReference type="SAM" id="MobiDB-lite"/>
    </source>
</evidence>
<evidence type="ECO:0000313" key="3">
    <source>
        <dbReference type="EMBL" id="SCL60571.1"/>
    </source>
</evidence>
<keyword evidence="4" id="KW-1185">Reference proteome</keyword>
<organism evidence="3 4">
    <name type="scientific">Micromonospora eburnea</name>
    <dbReference type="NCBI Taxonomy" id="227316"/>
    <lineage>
        <taxon>Bacteria</taxon>
        <taxon>Bacillati</taxon>
        <taxon>Actinomycetota</taxon>
        <taxon>Actinomycetes</taxon>
        <taxon>Micromonosporales</taxon>
        <taxon>Micromonosporaceae</taxon>
        <taxon>Micromonospora</taxon>
    </lineage>
</organism>
<gene>
    <name evidence="3" type="ORF">GA0070604_4325</name>
</gene>
<accession>A0A1C6V2J8</accession>